<dbReference type="InterPro" id="IPR036388">
    <property type="entry name" value="WH-like_DNA-bd_sf"/>
</dbReference>
<dbReference type="Pfam" id="PF00196">
    <property type="entry name" value="GerE"/>
    <property type="match status" value="1"/>
</dbReference>
<dbReference type="EMBL" id="RWHU01000012">
    <property type="protein sequence ID" value="RSK63085.1"/>
    <property type="molecule type" value="Genomic_DNA"/>
</dbReference>
<evidence type="ECO:0000313" key="4">
    <source>
        <dbReference type="Proteomes" id="UP000276389"/>
    </source>
</evidence>
<organism evidence="3 4">
    <name type="scientific">Enterobacter huaxiensis</name>
    <dbReference type="NCBI Taxonomy" id="2494702"/>
    <lineage>
        <taxon>Bacteria</taxon>
        <taxon>Pseudomonadati</taxon>
        <taxon>Pseudomonadota</taxon>
        <taxon>Gammaproteobacteria</taxon>
        <taxon>Enterobacterales</taxon>
        <taxon>Enterobacteriaceae</taxon>
        <taxon>Enterobacter</taxon>
    </lineage>
</organism>
<dbReference type="GO" id="GO:0003677">
    <property type="term" value="F:DNA binding"/>
    <property type="evidence" value="ECO:0007669"/>
    <property type="project" value="UniProtKB-KW"/>
</dbReference>
<proteinExistence type="predicted"/>
<dbReference type="Proteomes" id="UP000276389">
    <property type="component" value="Unassembled WGS sequence"/>
</dbReference>
<keyword evidence="1" id="KW-0238">DNA-binding</keyword>
<gene>
    <name evidence="3" type="ORF">EJE24_22260</name>
</gene>
<sequence>MISLSQVVISNDCFFTLALKTLMPSKLLNGACLIVDVKSMGRTRVEQCAAHNKKIFAFICSDFDYYALCHLDNVVFIDRKSDINEVLLCLSTNHSHLNYRLKVKLSKNEGYVLSCLQEGLDTREIGERLGVDIKSVYASRLRLMNKMQVGNRIDLYQNIVRQ</sequence>
<accession>A0A3R9NQC1</accession>
<dbReference type="InterPro" id="IPR000792">
    <property type="entry name" value="Tscrpt_reg_LuxR_C"/>
</dbReference>
<comment type="caution">
    <text evidence="3">The sequence shown here is derived from an EMBL/GenBank/DDBJ whole genome shotgun (WGS) entry which is preliminary data.</text>
</comment>
<dbReference type="Gene3D" id="1.10.10.10">
    <property type="entry name" value="Winged helix-like DNA-binding domain superfamily/Winged helix DNA-binding domain"/>
    <property type="match status" value="1"/>
</dbReference>
<protein>
    <submittedName>
        <fullName evidence="3">LuxR family transcriptional regulator</fullName>
    </submittedName>
</protein>
<dbReference type="PROSITE" id="PS00622">
    <property type="entry name" value="HTH_LUXR_1"/>
    <property type="match status" value="1"/>
</dbReference>
<dbReference type="GO" id="GO:0006355">
    <property type="term" value="P:regulation of DNA-templated transcription"/>
    <property type="evidence" value="ECO:0007669"/>
    <property type="project" value="InterPro"/>
</dbReference>
<feature type="domain" description="HTH luxR-type" evidence="2">
    <location>
        <begin position="98"/>
        <end position="162"/>
    </location>
</feature>
<dbReference type="InterPro" id="IPR016032">
    <property type="entry name" value="Sig_transdc_resp-reg_C-effctor"/>
</dbReference>
<dbReference type="SUPFAM" id="SSF46894">
    <property type="entry name" value="C-terminal effector domain of the bipartite response regulators"/>
    <property type="match status" value="1"/>
</dbReference>
<dbReference type="SMART" id="SM00421">
    <property type="entry name" value="HTH_LUXR"/>
    <property type="match status" value="1"/>
</dbReference>
<evidence type="ECO:0000259" key="2">
    <source>
        <dbReference type="PROSITE" id="PS50043"/>
    </source>
</evidence>
<evidence type="ECO:0000313" key="3">
    <source>
        <dbReference type="EMBL" id="RSK63085.1"/>
    </source>
</evidence>
<evidence type="ECO:0000256" key="1">
    <source>
        <dbReference type="ARBA" id="ARBA00023125"/>
    </source>
</evidence>
<dbReference type="PROSITE" id="PS50043">
    <property type="entry name" value="HTH_LUXR_2"/>
    <property type="match status" value="1"/>
</dbReference>
<dbReference type="AlphaFoldDB" id="A0A3R9NQC1"/>
<name>A0A3R9NQC1_9ENTR</name>
<reference evidence="3 4" key="1">
    <citation type="submission" date="2018-12" db="EMBL/GenBank/DDBJ databases">
        <title>The Genome Submission of two Enterobacter spp. strains.</title>
        <authorList>
            <person name="Wu W."/>
            <person name="Wei L."/>
            <person name="Feng Y."/>
            <person name="Zong Z."/>
        </authorList>
    </citation>
    <scope>NUCLEOTIDE SEQUENCE [LARGE SCALE GENOMIC DNA]</scope>
    <source>
        <strain evidence="3 4">WCHEHu045002</strain>
    </source>
</reference>